<keyword evidence="1" id="KW-0812">Transmembrane</keyword>
<reference evidence="2 3" key="1">
    <citation type="submission" date="2016-10" db="EMBL/GenBank/DDBJ databases">
        <authorList>
            <person name="Varghese N."/>
        </authorList>
    </citation>
    <scope>NUCLEOTIDE SEQUENCE [LARGE SCALE GENOMIC DNA]</scope>
</reference>
<accession>A0A1Y6LMS2</accession>
<evidence type="ECO:0000256" key="1">
    <source>
        <dbReference type="SAM" id="Phobius"/>
    </source>
</evidence>
<evidence type="ECO:0000313" key="3">
    <source>
        <dbReference type="Proteomes" id="UP000215453"/>
    </source>
</evidence>
<feature type="transmembrane region" description="Helical" evidence="1">
    <location>
        <begin position="316"/>
        <end position="337"/>
    </location>
</feature>
<protein>
    <submittedName>
        <fullName evidence="2">Uncharacterized protein</fullName>
    </submittedName>
</protein>
<gene>
    <name evidence="2" type="ORF">ZT1A5_G7179</name>
</gene>
<dbReference type="EMBL" id="LT882681">
    <property type="protein sequence ID" value="SMY25737.1"/>
    <property type="molecule type" value="Genomic_DNA"/>
</dbReference>
<keyword evidence="1" id="KW-1133">Transmembrane helix</keyword>
<keyword evidence="1" id="KW-0472">Membrane</keyword>
<name>A0A1Y6LMS2_ZYMTR</name>
<organism evidence="2 3">
    <name type="scientific">Zymoseptoria tritici ST99CH_1A5</name>
    <dbReference type="NCBI Taxonomy" id="1276529"/>
    <lineage>
        <taxon>Eukaryota</taxon>
        <taxon>Fungi</taxon>
        <taxon>Dikarya</taxon>
        <taxon>Ascomycota</taxon>
        <taxon>Pezizomycotina</taxon>
        <taxon>Dothideomycetes</taxon>
        <taxon>Dothideomycetidae</taxon>
        <taxon>Mycosphaerellales</taxon>
        <taxon>Mycosphaerellaceae</taxon>
        <taxon>Zymoseptoria</taxon>
    </lineage>
</organism>
<evidence type="ECO:0000313" key="2">
    <source>
        <dbReference type="EMBL" id="SMY25737.1"/>
    </source>
</evidence>
<proteinExistence type="predicted"/>
<sequence>MNVRPEKGSLETSIIAAPASTAAIYRLLELFWGACPTGCMPTSYLEYYAQQCDSFFVEQSESGQIAADTTGYIETHQQLADTASRLVAGSQTREDIVSDIAAHAPTQAFKIGESIENSVNWAARAVTCTEIGVLRCAFSSRRPLLWQHGSLREFLADVFGASKPVNTHIRLEKNFNALNLERLSGITVEWTSDLSSHLSLREDDTKVMIFHQATFLESVKHDLFPVGLCEETIRTLALLLPASDRDVQRWYRKQQSANSLDPEAVRCRKLRADDRQIANFHFWAERLSILKQVFDEAEPKTLSQWWFDRRKGPQWYTFWVAIAVLALTVFFGVVQSIEGALQVYKAYHPS</sequence>
<dbReference type="Proteomes" id="UP000215453">
    <property type="component" value="Chromosome 6"/>
</dbReference>
<dbReference type="AlphaFoldDB" id="A0A1Y6LMS2"/>